<reference evidence="2 3" key="1">
    <citation type="submission" date="2023-07" db="EMBL/GenBank/DDBJ databases">
        <title>Comparative genomics of wheat-associated soil bacteria to identify genetic determinants of phenazine resistance.</title>
        <authorList>
            <person name="Mouncey N."/>
        </authorList>
    </citation>
    <scope>NUCLEOTIDE SEQUENCE [LARGE SCALE GENOMIC DNA]</scope>
    <source>
        <strain evidence="2 3">W2I16</strain>
    </source>
</reference>
<feature type="region of interest" description="Disordered" evidence="1">
    <location>
        <begin position="1"/>
        <end position="26"/>
    </location>
</feature>
<dbReference type="EMBL" id="JAUSZS010000004">
    <property type="protein sequence ID" value="MDQ0933309.1"/>
    <property type="molecule type" value="Genomic_DNA"/>
</dbReference>
<evidence type="ECO:0000313" key="3">
    <source>
        <dbReference type="Proteomes" id="UP001223072"/>
    </source>
</evidence>
<dbReference type="Proteomes" id="UP001223072">
    <property type="component" value="Unassembled WGS sequence"/>
</dbReference>
<accession>A0ABU0RMT8</accession>
<evidence type="ECO:0000313" key="2">
    <source>
        <dbReference type="EMBL" id="MDQ0933309.1"/>
    </source>
</evidence>
<sequence length="98" mass="10319">MDPAPRRRPPQAGAHRGALDGDIGIAGPSEAERRTVIGVTGRYRPETARRLAVPLRELDGYLYDRFGAGLLATLGRLHGPLATGLPNGPTGIPAANRS</sequence>
<keyword evidence="3" id="KW-1185">Reference proteome</keyword>
<comment type="caution">
    <text evidence="2">The sequence shown here is derived from an EMBL/GenBank/DDBJ whole genome shotgun (WGS) entry which is preliminary data.</text>
</comment>
<proteinExistence type="predicted"/>
<protein>
    <submittedName>
        <fullName evidence="2">Uncharacterized protein</fullName>
    </submittedName>
</protein>
<gene>
    <name evidence="2" type="ORF">QFZ49_003249</name>
</gene>
<dbReference type="RefSeq" id="WP_307628660.1">
    <property type="nucleotide sequence ID" value="NZ_JAUSZS010000004.1"/>
</dbReference>
<evidence type="ECO:0000256" key="1">
    <source>
        <dbReference type="SAM" id="MobiDB-lite"/>
    </source>
</evidence>
<organism evidence="2 3">
    <name type="scientific">Streptomyces turgidiscabies</name>
    <dbReference type="NCBI Taxonomy" id="85558"/>
    <lineage>
        <taxon>Bacteria</taxon>
        <taxon>Bacillati</taxon>
        <taxon>Actinomycetota</taxon>
        <taxon>Actinomycetes</taxon>
        <taxon>Kitasatosporales</taxon>
        <taxon>Streptomycetaceae</taxon>
        <taxon>Streptomyces</taxon>
    </lineage>
</organism>
<name>A0ABU0RMT8_9ACTN</name>